<reference evidence="4" key="1">
    <citation type="submission" date="2016-10" db="EMBL/GenBank/DDBJ databases">
        <authorList>
            <person name="Varghese N."/>
            <person name="Submissions S."/>
        </authorList>
    </citation>
    <scope>NUCLEOTIDE SEQUENCE [LARGE SCALE GENOMIC DNA]</scope>
    <source>
        <strain evidence="4">XBD2006</strain>
    </source>
</reference>
<dbReference type="InterPro" id="IPR017946">
    <property type="entry name" value="PLC-like_Pdiesterase_TIM-brl"/>
</dbReference>
<dbReference type="Gene3D" id="3.20.20.190">
    <property type="entry name" value="Phosphatidylinositol (PI) phosphodiesterase"/>
    <property type="match status" value="1"/>
</dbReference>
<name>A0A1G5B7P9_9FIRM</name>
<dbReference type="InterPro" id="IPR030395">
    <property type="entry name" value="GP_PDE_dom"/>
</dbReference>
<evidence type="ECO:0000313" key="4">
    <source>
        <dbReference type="Proteomes" id="UP000183047"/>
    </source>
</evidence>
<dbReference type="PANTHER" id="PTHR46211">
    <property type="entry name" value="GLYCEROPHOSPHORYL DIESTER PHOSPHODIESTERASE"/>
    <property type="match status" value="1"/>
</dbReference>
<proteinExistence type="predicted"/>
<keyword evidence="4" id="KW-1185">Reference proteome</keyword>
<dbReference type="AlphaFoldDB" id="A0A1G5B7P9"/>
<dbReference type="SUPFAM" id="SSF51695">
    <property type="entry name" value="PLC-like phosphodiesterases"/>
    <property type="match status" value="1"/>
</dbReference>
<sequence length="299" mass="34498">MLFIKVLCILAPIMVVLYLLMIMPRVVHKPDRLPHVGVRYAHRGLHDNTSMAPENTMAAFKKAVDAGYGIECDVQLTKDGIPVIFHDFTLARVARYEKGEVPSDAVRNSDGTFGVKGKVVDYTYEELQRFHILDSVEKIPTFEDFLALVDGKVPLIVELKIEFKDCGVCRKVNKLLESYKGVYCIESFNPLGLLWYRKHRPDIMRGQLSDEFHKESPSEFNSFLYFTLTNLMFNFLTRPDFIAYNHKYAGNLSLWLCRHLYKNVTAAWTIKNEEELVRAEQNFDIFIFDSFIPARGPKV</sequence>
<evidence type="ECO:0000259" key="2">
    <source>
        <dbReference type="PROSITE" id="PS51704"/>
    </source>
</evidence>
<keyword evidence="1" id="KW-0472">Membrane</keyword>
<evidence type="ECO:0000256" key="1">
    <source>
        <dbReference type="SAM" id="Phobius"/>
    </source>
</evidence>
<dbReference type="PANTHER" id="PTHR46211:SF1">
    <property type="entry name" value="GLYCEROPHOSPHODIESTER PHOSPHODIESTERASE, CYTOPLASMIC"/>
    <property type="match status" value="1"/>
</dbReference>
<dbReference type="EMBL" id="FMUR01000004">
    <property type="protein sequence ID" value="SCX86244.1"/>
    <property type="molecule type" value="Genomic_DNA"/>
</dbReference>
<gene>
    <name evidence="3" type="ORF">SAMN02910451_00577</name>
</gene>
<dbReference type="Proteomes" id="UP000183047">
    <property type="component" value="Unassembled WGS sequence"/>
</dbReference>
<dbReference type="GO" id="GO:0008081">
    <property type="term" value="F:phosphoric diester hydrolase activity"/>
    <property type="evidence" value="ECO:0007669"/>
    <property type="project" value="InterPro"/>
</dbReference>
<dbReference type="Pfam" id="PF03009">
    <property type="entry name" value="GDPD"/>
    <property type="match status" value="1"/>
</dbReference>
<feature type="domain" description="GP-PDE" evidence="2">
    <location>
        <begin position="33"/>
        <end position="299"/>
    </location>
</feature>
<protein>
    <submittedName>
        <fullName evidence="3">Glycerophosphoryl diester phosphodiesterase</fullName>
    </submittedName>
</protein>
<dbReference type="PROSITE" id="PS51704">
    <property type="entry name" value="GP_PDE"/>
    <property type="match status" value="1"/>
</dbReference>
<dbReference type="GO" id="GO:0006629">
    <property type="term" value="P:lipid metabolic process"/>
    <property type="evidence" value="ECO:0007669"/>
    <property type="project" value="InterPro"/>
</dbReference>
<keyword evidence="1" id="KW-1133">Transmembrane helix</keyword>
<accession>A0A1G5B7P9</accession>
<dbReference type="RefSeq" id="WP_074461352.1">
    <property type="nucleotide sequence ID" value="NZ_FMUR01000004.1"/>
</dbReference>
<feature type="transmembrane region" description="Helical" evidence="1">
    <location>
        <begin position="7"/>
        <end position="27"/>
    </location>
</feature>
<evidence type="ECO:0000313" key="3">
    <source>
        <dbReference type="EMBL" id="SCX86244.1"/>
    </source>
</evidence>
<organism evidence="3 4">
    <name type="scientific">Butyrivibrio hungatei</name>
    <dbReference type="NCBI Taxonomy" id="185008"/>
    <lineage>
        <taxon>Bacteria</taxon>
        <taxon>Bacillati</taxon>
        <taxon>Bacillota</taxon>
        <taxon>Clostridia</taxon>
        <taxon>Lachnospirales</taxon>
        <taxon>Lachnospiraceae</taxon>
        <taxon>Butyrivibrio</taxon>
    </lineage>
</organism>
<keyword evidence="1" id="KW-0812">Transmembrane</keyword>